<reference evidence="3 4" key="1">
    <citation type="submission" date="2023-07" db="EMBL/GenBank/DDBJ databases">
        <title>Genomic Encyclopedia of Type Strains, Phase IV (KMG-IV): sequencing the most valuable type-strain genomes for metagenomic binning, comparative biology and taxonomic classification.</title>
        <authorList>
            <person name="Goeker M."/>
        </authorList>
    </citation>
    <scope>NUCLEOTIDE SEQUENCE [LARGE SCALE GENOMIC DNA]</scope>
    <source>
        <strain evidence="3 4">DSM 16784</strain>
    </source>
</reference>
<organism evidence="3 4">
    <name type="scientific">Breznakia pachnodae</name>
    <dbReference type="NCBI Taxonomy" id="265178"/>
    <lineage>
        <taxon>Bacteria</taxon>
        <taxon>Bacillati</taxon>
        <taxon>Bacillota</taxon>
        <taxon>Erysipelotrichia</taxon>
        <taxon>Erysipelotrichales</taxon>
        <taxon>Erysipelotrichaceae</taxon>
        <taxon>Breznakia</taxon>
    </lineage>
</organism>
<protein>
    <recommendedName>
        <fullName evidence="5">DUF5011 domain-containing protein</fullName>
    </recommendedName>
</protein>
<sequence length="2394" mass="258187">MKNFKMSKLWKVSLALLISLTSIGTLVNSVDLLASEEFDVSETVTLNDEKTQATITLDIDNINENYSIQSIENPEGAMMDIAVNPSYVVDKNGTYTFKINYVDNSSEEEEVLVYEKEVTVTQFETKKEEKQTRAVSNSSGDNLTVEFMRDSGSNIDWSDTAQLDWNYYDEEKIEITSVFSEKGITKTREIYVDIPDGYRIVGYSAKTGTTSQNGEVILTTTDEVQQVMKSSTLTSQNGGVFGSEQLTGYMSNNNTAFTDSKKSGKIKYEFNSEADVVVLTIRLGIDTKLSTFEDTRTLYSDVLGTTSVGISTGQLLNDLKVEMVSGSETLEESVKANVKQTVTTLNAAGSGTTTTYIDDDNYSTVIPAFSNSLQIYNYGVHRVNMVFDEVVMTYTYPEGAIFTGMSSPTSAFIEATGATFVHDETNRVIIVTYKKFQTGGGAGTIYQPTFKLDGDFYGLSDGKKKSVVFNATTAFKFIGTDNYIVDKNRSQVVTLVNKNQPLKLTGYNQKTYDYYANGYDGYQYLGNHSIENPAFVDNENAEFEWEFTDGLGVKIVRFGMIKDTAITDVTVYTTNHPTGISIADMKVTGSAGEGAIIDADILGLEENDYIIKVTGEIDKIAANTGRGTEWATKMYGCAAYGVILNGSGGINKLTVDGVTSAAITETTSERYSSVGGVKTNAFETAYYPGDKIPVSLTYTMSSDSYNRSKIVTDDFLQDPTIYIRVPTGFSLDENSVSFDYLGDVNDLITMTGKITADDGSLIYKYEFNKEYSAVIGRLWKGGTGSYSTVNPFNVSFDLIVSPTNRGTANLPLQDFVMIEGKGDFVGYDGTSRYIRNDDFELTSSGNNLLVPDDSVTISVIKLSELQVSSGIRVKDSGDDYYIYNGNDSSIAGLSRTKSAEVEVSYYNNAQSAFERASIYFPIPKVGKDYGSYFNNKAISDPINKPEPSPFTWSVNLTGEITVPGFTTLYATDGAINTSTNDGSLSWEAFEPETGWKTYTQVSDKLDSVIFLKFVSNNQIDSGDGGSFSFELKAATDSPVDEVNYWRTYSSAQPLGTMKQSWVVGSVLAGSLSVGEISGLVFYDNNANGKYDTGDTLYNGSELTINLSEKDGKISTTTLAIGSDSTYSIERLKEGEYSISVINTNTTDYHFSKTTVSTDTVVGSNVTANAAHSEGKYTGMVIKAGDTETYENVGIGLISKLDTNYEFEDRVMGDTSLSGKAKLTISGSQIEYDGTLVNNTFPQETFSTTSTVNLPDGMVHLGWQLYSVDSSTLKKKIGNVILPADLKDTAVPTVDSGSSLLVKAVVSYGPTVTTSDLTKYVGDNVNLLDGITAATESSETITLVTGLLGNTEVTQSIPVTDNNEYKTAGTYEVTYKVKDLTTGSYTTAKRLVKVHEAPTVSATPQEYTLGDASIMTNVLGNPSATWKEAQPTVGDATIQTINGPAITTDAVNTIKAEISGPSSDFSVTGIHTVTYIATDVNGKTGSKTVDVLIKSDTYTPDPTGIIGIDADYFVLENAAAKNLTATTAKSDVNGNTTAFTKTFDESTVQIGYATINRDDISVDNTQLKAINAVGVKGGIFNLTYSVAKDSKNAEITVKVFVKPVNYEESDDESLIITANGFAINYEDASAFDDAQATTLGLPVAYKITKDAQGKITDIETVTPISVNATHISDIQGAPKTGGTYDLEYSVSDGSEVASITVEVLVRPKDSVEDEDLSITAFGFILENSEASLLDQDDANTRGNSIAYKTVYTDGEVSSYTNISDKITVNSDDLAKINKAGEKGGIFDLTYTIKDGNNTKTKTVEVLVKPLNSDESPDGRLIISANGFAINYEDAKGFDDTQASTLALPVAYKITVDSDGDITSIAEFTPIEVNATHISDIQGAPFTGGIYDLEYYVSDGSEVVSTTVRVLVRPKNPINDEDLSISAFGFILENSEASLLDQGDANTRGNSIAYRTEYINNVISDYINISDKITVDEKELDAIKNAGAAGGIFDLTYTIKDGKNTQSKTVQVLVKPLDSVSDSSESVVIYAKGFTLEHEEAIALNDAEANSKAYTIAYGITYDEDGIITDIQDITSKITIDATQLSNIQNALTAGGIFDLTFSVTNGTNSVSIEVPVLVNPKYMKEKSNIVLGAEGFSLKNEDAASLDAETAILSGFGNVSAYKYVYDANGNLIGYSDITSKITVDAKELEAINNAPAEGGIYDLTFYVTDTVMIDGKEVEVTVEKTVKVTVEGTSTPPVVELPDGDNLAITAKDFTVENADAAGVDKSTAIALSEAEAWLLKKGTQVDVSVDEAMLKEIQNAPANGGVYDLTFFATYTPLTRAEEAYTLETTIKVTVLPLDEKKPSTAPTTPTTSNPSVAGSGTNTGDTTNLNMYIGLAFISLLVIVGRKLKKEK</sequence>
<accession>A0ABU0E8M4</accession>
<proteinExistence type="predicted"/>
<dbReference type="EMBL" id="JAUSUR010000009">
    <property type="protein sequence ID" value="MDQ0363081.1"/>
    <property type="molecule type" value="Genomic_DNA"/>
</dbReference>
<evidence type="ECO:0000313" key="3">
    <source>
        <dbReference type="EMBL" id="MDQ0363081.1"/>
    </source>
</evidence>
<dbReference type="Proteomes" id="UP001230220">
    <property type="component" value="Unassembled WGS sequence"/>
</dbReference>
<feature type="signal peptide" evidence="2">
    <location>
        <begin position="1"/>
        <end position="24"/>
    </location>
</feature>
<dbReference type="InterPro" id="IPR013783">
    <property type="entry name" value="Ig-like_fold"/>
</dbReference>
<evidence type="ECO:0000256" key="1">
    <source>
        <dbReference type="SAM" id="MobiDB-lite"/>
    </source>
</evidence>
<evidence type="ECO:0008006" key="5">
    <source>
        <dbReference type="Google" id="ProtNLM"/>
    </source>
</evidence>
<dbReference type="RefSeq" id="WP_307411616.1">
    <property type="nucleotide sequence ID" value="NZ_JAUSUR010000009.1"/>
</dbReference>
<keyword evidence="4" id="KW-1185">Reference proteome</keyword>
<comment type="caution">
    <text evidence="3">The sequence shown here is derived from an EMBL/GenBank/DDBJ whole genome shotgun (WGS) entry which is preliminary data.</text>
</comment>
<gene>
    <name evidence="3" type="ORF">J2S15_003842</name>
</gene>
<name>A0ABU0E8M4_9FIRM</name>
<evidence type="ECO:0000256" key="2">
    <source>
        <dbReference type="SAM" id="SignalP"/>
    </source>
</evidence>
<feature type="chain" id="PRO_5047414333" description="DUF5011 domain-containing protein" evidence="2">
    <location>
        <begin position="25"/>
        <end position="2394"/>
    </location>
</feature>
<dbReference type="Gene3D" id="2.60.40.10">
    <property type="entry name" value="Immunoglobulins"/>
    <property type="match status" value="2"/>
</dbReference>
<keyword evidence="2" id="KW-0732">Signal</keyword>
<feature type="region of interest" description="Disordered" evidence="1">
    <location>
        <begin position="2341"/>
        <end position="2364"/>
    </location>
</feature>
<evidence type="ECO:0000313" key="4">
    <source>
        <dbReference type="Proteomes" id="UP001230220"/>
    </source>
</evidence>
<feature type="compositionally biased region" description="Low complexity" evidence="1">
    <location>
        <begin position="2345"/>
        <end position="2357"/>
    </location>
</feature>